<dbReference type="PANTHER" id="PTHR21027:SF1">
    <property type="entry name" value="TRNA-SPLICING ENDONUCLEASE SUBUNIT SEN54"/>
    <property type="match status" value="1"/>
</dbReference>
<evidence type="ECO:0000256" key="1">
    <source>
        <dbReference type="ARBA" id="ARBA00005736"/>
    </source>
</evidence>
<dbReference type="InterPro" id="IPR024336">
    <property type="entry name" value="tRNA_splic_suSen54_N"/>
</dbReference>
<dbReference type="GO" id="GO:0004519">
    <property type="term" value="F:endonuclease activity"/>
    <property type="evidence" value="ECO:0007669"/>
    <property type="project" value="UniProtKB-KW"/>
</dbReference>
<dbReference type="AlphaFoldDB" id="A0A0M9A4W4"/>
<evidence type="ECO:0000256" key="3">
    <source>
        <dbReference type="SAM" id="MobiDB-lite"/>
    </source>
</evidence>
<keyword evidence="6" id="KW-1185">Reference proteome</keyword>
<dbReference type="Pfam" id="PF12928">
    <property type="entry name" value="tRNA_int_end_N2"/>
    <property type="match status" value="1"/>
</dbReference>
<dbReference type="GO" id="GO:0000214">
    <property type="term" value="C:tRNA-intron endonuclease complex"/>
    <property type="evidence" value="ECO:0007669"/>
    <property type="project" value="TreeGrafter"/>
</dbReference>
<dbReference type="STRING" id="166423.A0A0M9A4W4"/>
<keyword evidence="2" id="KW-0819">tRNA processing</keyword>
<dbReference type="PANTHER" id="PTHR21027">
    <property type="entry name" value="TRNA-SPLICING ENDONUCLEASE SUBUNIT SEN54"/>
    <property type="match status" value="1"/>
</dbReference>
<dbReference type="Proteomes" id="UP000053105">
    <property type="component" value="Unassembled WGS sequence"/>
</dbReference>
<feature type="region of interest" description="Disordered" evidence="3">
    <location>
        <begin position="379"/>
        <end position="408"/>
    </location>
</feature>
<evidence type="ECO:0000259" key="4">
    <source>
        <dbReference type="Pfam" id="PF12928"/>
    </source>
</evidence>
<organism evidence="5 6">
    <name type="scientific">Melipona quadrifasciata</name>
    <dbReference type="NCBI Taxonomy" id="166423"/>
    <lineage>
        <taxon>Eukaryota</taxon>
        <taxon>Metazoa</taxon>
        <taxon>Ecdysozoa</taxon>
        <taxon>Arthropoda</taxon>
        <taxon>Hexapoda</taxon>
        <taxon>Insecta</taxon>
        <taxon>Pterygota</taxon>
        <taxon>Neoptera</taxon>
        <taxon>Endopterygota</taxon>
        <taxon>Hymenoptera</taxon>
        <taxon>Apocrita</taxon>
        <taxon>Aculeata</taxon>
        <taxon>Apoidea</taxon>
        <taxon>Anthophila</taxon>
        <taxon>Apidae</taxon>
        <taxon>Melipona</taxon>
    </lineage>
</organism>
<name>A0A0M9A4W4_9HYME</name>
<keyword evidence="5" id="KW-0540">Nuclease</keyword>
<reference evidence="5 6" key="1">
    <citation type="submission" date="2015-07" db="EMBL/GenBank/DDBJ databases">
        <title>The genome of Melipona quadrifasciata.</title>
        <authorList>
            <person name="Pan H."/>
            <person name="Kapheim K."/>
        </authorList>
    </citation>
    <scope>NUCLEOTIDE SEQUENCE [LARGE SCALE GENOMIC DNA]</scope>
    <source>
        <strain evidence="5">0111107301</strain>
        <tissue evidence="5">Whole body</tissue>
    </source>
</reference>
<gene>
    <name evidence="5" type="ORF">WN51_12496</name>
</gene>
<feature type="domain" description="tRNA-splicing endonuclease subunit Sen54 N-terminal" evidence="4">
    <location>
        <begin position="75"/>
        <end position="140"/>
    </location>
</feature>
<protein>
    <submittedName>
        <fullName evidence="5">tRNA-splicing endonuclease subunit Sen54</fullName>
    </submittedName>
</protein>
<accession>A0A0M9A4W4</accession>
<keyword evidence="5" id="KW-0255">Endonuclease</keyword>
<comment type="similarity">
    <text evidence="1">Belongs to the SEN54 family.</text>
</comment>
<proteinExistence type="inferred from homology"/>
<evidence type="ECO:0000313" key="5">
    <source>
        <dbReference type="EMBL" id="KOX76516.1"/>
    </source>
</evidence>
<evidence type="ECO:0000256" key="2">
    <source>
        <dbReference type="ARBA" id="ARBA00022694"/>
    </source>
</evidence>
<sequence length="841" mass="97231">MTEETKEVPVNMLTRLISFRAEELLENKGLKFSAWNEYENSIKTLPKTGMKQFEPNDSWLQNMQIDKGIMTRKNLIAIERVDRISQLASAEWLPEQKRAKVKKYSGQDWSSFGLEKSGILYLIPEEALFLLEANCLELTWNDVALSIQQAYELLIDNVECSLEEYRVYSQLVRYGYRIQRFVYNSEKNIKGDENSCIKRKVIVEPERGLWRTSIREQNKDCVYVKSVSSPCGEKSVTSPKRTDTNISDLSAENAVEDENISNNVLEVVDDLLHVVENIEVCSKNVECEKIAVSAQKSNTILKTVNISEDKKKQNPRVEIISDETLLGNIKIVTDHLNDCTKRNNIPANWRASRIQRNVKLVPRRTDKLLLPTDSLDSNTKNSECNLGKHKLLSPSKENSQSKKSKHEVIELSDDEIQEIPKPITRMDLLNLIPNIAFESTITIKISRAYIPHSIKPHKTTYQYESAKLKNLHQADKKLQSGQNSEHVETNKSQNTYQCNNISIRNNYARRNTNIGPFNQNLATNVHNVFMQDYFCMQHGQHMNFNRNYVYNNKLPYTYSQNTYWHQRNTMFQNVFVALNNHSAAIHQNRFTSLQMNNLSIPNISNNVIRNCFVRNQFYHNTHQNVLLLRKLHHQRIVENTSIHCNIAGSVLLSESRQRYWPRNYKNTNTTSSCNDEVYQSSFKILPEASSWSELKTKWREIKTITIDDEDTGKEVIEDCNEVQVVGQLRSPLIGSKNANSLEEVFSKLKIIKSAPEKIVRRKRNKYKISYNVYSNTQNYRKANPGLPFYRIVVISQDDPFIQPIELHRLMQDADNSPILLACVSMSISYIQPGFISIPNLT</sequence>
<dbReference type="GO" id="GO:0000379">
    <property type="term" value="P:tRNA-type intron splice site recognition and cleavage"/>
    <property type="evidence" value="ECO:0007669"/>
    <property type="project" value="TreeGrafter"/>
</dbReference>
<dbReference type="InterPro" id="IPR024337">
    <property type="entry name" value="tRNA_splic_suSen54"/>
</dbReference>
<keyword evidence="5" id="KW-0378">Hydrolase</keyword>
<dbReference type="EMBL" id="KQ435747">
    <property type="protein sequence ID" value="KOX76516.1"/>
    <property type="molecule type" value="Genomic_DNA"/>
</dbReference>
<evidence type="ECO:0000313" key="6">
    <source>
        <dbReference type="Proteomes" id="UP000053105"/>
    </source>
</evidence>
<dbReference type="OrthoDB" id="408683at2759"/>